<dbReference type="Proteomes" id="UP000784294">
    <property type="component" value="Unassembled WGS sequence"/>
</dbReference>
<feature type="non-terminal residue" evidence="2">
    <location>
        <position position="307"/>
    </location>
</feature>
<accession>A0A3S5C4N7</accession>
<feature type="compositionally biased region" description="Polar residues" evidence="1">
    <location>
        <begin position="135"/>
        <end position="149"/>
    </location>
</feature>
<gene>
    <name evidence="2" type="ORF">PXEA_LOCUS28642</name>
</gene>
<sequence>MEPMPKRVEVSNVPGSCCSISYSCNCCCCRCAGHLPCRYPINSVPEPGQLLRRTESTSEEVIKSISSESVSLEPIESKSLGIGITEQATMEPGDLSVQVDNNVNSLTGEDKERACRSKHSMPIWPQHQSFDGYTSISLNPSDSLIQASKSPRPDDSLISPESDFSSKPPAEKATTEHICDCASPLVKPEQLSGLSINYSHSIAPRSLSDSNKPFNTSVRPSTNSPNMPSGLVTNPSTQRCSPAIQPDVRPLSSTTQHRYMSVKLEVENARKEDDEETHVVDCFGAAFSPVSSVQPSLRLQRLVVACA</sequence>
<protein>
    <submittedName>
        <fullName evidence="2">Uncharacterized protein</fullName>
    </submittedName>
</protein>
<dbReference type="EMBL" id="CAAALY010249283">
    <property type="protein sequence ID" value="VEL35202.1"/>
    <property type="molecule type" value="Genomic_DNA"/>
</dbReference>
<proteinExistence type="predicted"/>
<name>A0A3S5C4N7_9PLAT</name>
<feature type="region of interest" description="Disordered" evidence="1">
    <location>
        <begin position="205"/>
        <end position="240"/>
    </location>
</feature>
<dbReference type="AlphaFoldDB" id="A0A3S5C4N7"/>
<keyword evidence="3" id="KW-1185">Reference proteome</keyword>
<evidence type="ECO:0000256" key="1">
    <source>
        <dbReference type="SAM" id="MobiDB-lite"/>
    </source>
</evidence>
<feature type="compositionally biased region" description="Polar residues" evidence="1">
    <location>
        <begin position="207"/>
        <end position="240"/>
    </location>
</feature>
<comment type="caution">
    <text evidence="2">The sequence shown here is derived from an EMBL/GenBank/DDBJ whole genome shotgun (WGS) entry which is preliminary data.</text>
</comment>
<feature type="region of interest" description="Disordered" evidence="1">
    <location>
        <begin position="135"/>
        <end position="175"/>
    </location>
</feature>
<reference evidence="2" key="1">
    <citation type="submission" date="2018-11" db="EMBL/GenBank/DDBJ databases">
        <authorList>
            <consortium name="Pathogen Informatics"/>
        </authorList>
    </citation>
    <scope>NUCLEOTIDE SEQUENCE</scope>
</reference>
<organism evidence="2 3">
    <name type="scientific">Protopolystoma xenopodis</name>
    <dbReference type="NCBI Taxonomy" id="117903"/>
    <lineage>
        <taxon>Eukaryota</taxon>
        <taxon>Metazoa</taxon>
        <taxon>Spiralia</taxon>
        <taxon>Lophotrochozoa</taxon>
        <taxon>Platyhelminthes</taxon>
        <taxon>Monogenea</taxon>
        <taxon>Polyopisthocotylea</taxon>
        <taxon>Polystomatidea</taxon>
        <taxon>Polystomatidae</taxon>
        <taxon>Protopolystoma</taxon>
    </lineage>
</organism>
<evidence type="ECO:0000313" key="3">
    <source>
        <dbReference type="Proteomes" id="UP000784294"/>
    </source>
</evidence>
<dbReference type="PROSITE" id="PS51257">
    <property type="entry name" value="PROKAR_LIPOPROTEIN"/>
    <property type="match status" value="1"/>
</dbReference>
<evidence type="ECO:0000313" key="2">
    <source>
        <dbReference type="EMBL" id="VEL35202.1"/>
    </source>
</evidence>